<dbReference type="AlphaFoldDB" id="A0A177WAQ7"/>
<dbReference type="Proteomes" id="UP000077115">
    <property type="component" value="Unassembled WGS sequence"/>
</dbReference>
<proteinExistence type="predicted"/>
<dbReference type="VEuPathDB" id="FungiDB:BDEG_20943"/>
<dbReference type="InterPro" id="IPR009003">
    <property type="entry name" value="Peptidase_S1_PA"/>
</dbReference>
<accession>A0A177WAQ7</accession>
<evidence type="ECO:0000313" key="2">
    <source>
        <dbReference type="EMBL" id="OAJ36815.1"/>
    </source>
</evidence>
<reference evidence="2 3" key="2">
    <citation type="submission" date="2016-05" db="EMBL/GenBank/DDBJ databases">
        <title>Lineage-specific infection strategies underlie the spectrum of fungal disease in amphibians.</title>
        <authorList>
            <person name="Cuomo C.A."/>
            <person name="Farrer R.A."/>
            <person name="James T."/>
            <person name="Longcore J."/>
            <person name="Birren B."/>
        </authorList>
    </citation>
    <scope>NUCLEOTIDE SEQUENCE [LARGE SCALE GENOMIC DNA]</scope>
    <source>
        <strain evidence="2 3">JEL423</strain>
    </source>
</reference>
<gene>
    <name evidence="2" type="ORF">BDEG_20943</name>
</gene>
<organism evidence="2 3">
    <name type="scientific">Batrachochytrium dendrobatidis (strain JEL423)</name>
    <dbReference type="NCBI Taxonomy" id="403673"/>
    <lineage>
        <taxon>Eukaryota</taxon>
        <taxon>Fungi</taxon>
        <taxon>Fungi incertae sedis</taxon>
        <taxon>Chytridiomycota</taxon>
        <taxon>Chytridiomycota incertae sedis</taxon>
        <taxon>Chytridiomycetes</taxon>
        <taxon>Rhizophydiales</taxon>
        <taxon>Rhizophydiales incertae sedis</taxon>
        <taxon>Batrachochytrium</taxon>
    </lineage>
</organism>
<sequence length="354" mass="39790">MTIGNIRGHLASISNHHIKYISKIDCWTTQLGARVRITVSESSIDRAPNDTTLFGRRSLLKSVQKFNYDNKRNFWEQKKKVNRAEERLENAILEEKADSILAGLKSLYDGASANLTGLQREKEKLLEEKNILIRSYSSSDEETREISPVSDGSLKQQEIDSTIEKTKKYLFRTERWGCVTIIKKRTAITFAHNEHRTLEVGNIIKIFSIEKDSQYDLKVRKVNIESDWVLLEADVDLCEKGPIWEPVVYGRRYVQLGLSAPHQEDSPFAISTGVIHSQRPNMFGHTLGSVGVNPGDSGGGCFNQSSGCLVGINVGCENVPISLEKDTGAQIYDKISSRYAARAHIIPIDSFLFV</sequence>
<evidence type="ECO:0008006" key="4">
    <source>
        <dbReference type="Google" id="ProtNLM"/>
    </source>
</evidence>
<evidence type="ECO:0000256" key="1">
    <source>
        <dbReference type="SAM" id="Coils"/>
    </source>
</evidence>
<dbReference type="EMBL" id="DS022300">
    <property type="protein sequence ID" value="OAJ36815.1"/>
    <property type="molecule type" value="Genomic_DNA"/>
</dbReference>
<keyword evidence="1" id="KW-0175">Coiled coil</keyword>
<protein>
    <recommendedName>
        <fullName evidence="4">Serine protease</fullName>
    </recommendedName>
</protein>
<evidence type="ECO:0000313" key="3">
    <source>
        <dbReference type="Proteomes" id="UP000077115"/>
    </source>
</evidence>
<feature type="coiled-coil region" evidence="1">
    <location>
        <begin position="74"/>
        <end position="135"/>
    </location>
</feature>
<dbReference type="SUPFAM" id="SSF50494">
    <property type="entry name" value="Trypsin-like serine proteases"/>
    <property type="match status" value="1"/>
</dbReference>
<reference evidence="2 3" key="1">
    <citation type="submission" date="2006-10" db="EMBL/GenBank/DDBJ databases">
        <title>The Genome Sequence of Batrachochytrium dendrobatidis JEL423.</title>
        <authorList>
            <consortium name="The Broad Institute Genome Sequencing Platform"/>
            <person name="Birren B."/>
            <person name="Lander E."/>
            <person name="Galagan J."/>
            <person name="Cuomo C."/>
            <person name="Devon K."/>
            <person name="Jaffe D."/>
            <person name="Butler J."/>
            <person name="Alvarez P."/>
            <person name="Gnerre S."/>
            <person name="Grabherr M."/>
            <person name="Kleber M."/>
            <person name="Mauceli E."/>
            <person name="Brockman W."/>
            <person name="Young S."/>
            <person name="LaButti K."/>
            <person name="Sykes S."/>
            <person name="DeCaprio D."/>
            <person name="Crawford M."/>
            <person name="Koehrsen M."/>
            <person name="Engels R."/>
            <person name="Montgomery P."/>
            <person name="Pearson M."/>
            <person name="Howarth C."/>
            <person name="Larson L."/>
            <person name="White J."/>
            <person name="O'Leary S."/>
            <person name="Kodira C."/>
            <person name="Zeng Q."/>
            <person name="Yandava C."/>
            <person name="Alvarado L."/>
            <person name="Longcore J."/>
            <person name="James T."/>
        </authorList>
    </citation>
    <scope>NUCLEOTIDE SEQUENCE [LARGE SCALE GENOMIC DNA]</scope>
    <source>
        <strain evidence="2 3">JEL423</strain>
    </source>
</reference>
<name>A0A177WAQ7_BATDL</name>